<feature type="region of interest" description="Disordered" evidence="1">
    <location>
        <begin position="72"/>
        <end position="109"/>
    </location>
</feature>
<dbReference type="RefSeq" id="WP_345453394.1">
    <property type="nucleotide sequence ID" value="NZ_BAABKG010000001.1"/>
</dbReference>
<organism evidence="3 4">
    <name type="scientific">Nocardioides marinquilinus</name>
    <dbReference type="NCBI Taxonomy" id="1210400"/>
    <lineage>
        <taxon>Bacteria</taxon>
        <taxon>Bacillati</taxon>
        <taxon>Actinomycetota</taxon>
        <taxon>Actinomycetes</taxon>
        <taxon>Propionibacteriales</taxon>
        <taxon>Nocardioidaceae</taxon>
        <taxon>Nocardioides</taxon>
    </lineage>
</organism>
<feature type="compositionally biased region" description="Basic and acidic residues" evidence="1">
    <location>
        <begin position="74"/>
        <end position="85"/>
    </location>
</feature>
<feature type="domain" description="DUF6457" evidence="2">
    <location>
        <begin position="2"/>
        <end position="78"/>
    </location>
</feature>
<gene>
    <name evidence="3" type="ORF">GCM10023340_01730</name>
</gene>
<keyword evidence="4" id="KW-1185">Reference proteome</keyword>
<dbReference type="Pfam" id="PF20058">
    <property type="entry name" value="DUF6457"/>
    <property type="match status" value="1"/>
</dbReference>
<evidence type="ECO:0000313" key="4">
    <source>
        <dbReference type="Proteomes" id="UP001500221"/>
    </source>
</evidence>
<evidence type="ECO:0000256" key="1">
    <source>
        <dbReference type="SAM" id="MobiDB-lite"/>
    </source>
</evidence>
<comment type="caution">
    <text evidence="3">The sequence shown here is derived from an EMBL/GenBank/DDBJ whole genome shotgun (WGS) entry which is preliminary data.</text>
</comment>
<name>A0ABP9P8F0_9ACTN</name>
<dbReference type="Proteomes" id="UP001500221">
    <property type="component" value="Unassembled WGS sequence"/>
</dbReference>
<reference evidence="4" key="1">
    <citation type="journal article" date="2019" name="Int. J. Syst. Evol. Microbiol.">
        <title>The Global Catalogue of Microorganisms (GCM) 10K type strain sequencing project: providing services to taxonomists for standard genome sequencing and annotation.</title>
        <authorList>
            <consortium name="The Broad Institute Genomics Platform"/>
            <consortium name="The Broad Institute Genome Sequencing Center for Infectious Disease"/>
            <person name="Wu L."/>
            <person name="Ma J."/>
        </authorList>
    </citation>
    <scope>NUCLEOTIDE SEQUENCE [LARGE SCALE GENOMIC DNA]</scope>
    <source>
        <strain evidence="4">JCM 18459</strain>
    </source>
</reference>
<evidence type="ECO:0000313" key="3">
    <source>
        <dbReference type="EMBL" id="GAA5140879.1"/>
    </source>
</evidence>
<dbReference type="InterPro" id="IPR045598">
    <property type="entry name" value="DUF6457"/>
</dbReference>
<protein>
    <recommendedName>
        <fullName evidence="2">DUF6457 domain-containing protein</fullName>
    </recommendedName>
</protein>
<evidence type="ECO:0000259" key="2">
    <source>
        <dbReference type="Pfam" id="PF20058"/>
    </source>
</evidence>
<accession>A0ABP9P8F0</accession>
<feature type="compositionally biased region" description="Acidic residues" evidence="1">
    <location>
        <begin position="86"/>
        <end position="109"/>
    </location>
</feature>
<sequence>MNLHDWIDELCDVLDLETEVDEGLLNDLAEVAHDDVGPRASAVTAYLVGFAAGAADADPAAVERLAAKAQRLAESWDRPAGARDPDDVDDDVPDDEEVDHTLDADEEEE</sequence>
<dbReference type="EMBL" id="BAABKG010000001">
    <property type="protein sequence ID" value="GAA5140879.1"/>
    <property type="molecule type" value="Genomic_DNA"/>
</dbReference>
<proteinExistence type="predicted"/>